<keyword evidence="2" id="KW-0812">Transmembrane</keyword>
<comment type="caution">
    <text evidence="3">The sequence shown here is derived from an EMBL/GenBank/DDBJ whole genome shotgun (WGS) entry which is preliminary data.</text>
</comment>
<proteinExistence type="predicted"/>
<dbReference type="EMBL" id="LUCH01000411">
    <property type="protein sequence ID" value="KAF5405215.1"/>
    <property type="molecule type" value="Genomic_DNA"/>
</dbReference>
<evidence type="ECO:0000313" key="3">
    <source>
        <dbReference type="EMBL" id="KAF5405215.1"/>
    </source>
</evidence>
<dbReference type="PANTHER" id="PTHR15260">
    <property type="entry name" value="SARCOSPAN"/>
    <property type="match status" value="1"/>
</dbReference>
<reference evidence="3" key="1">
    <citation type="submission" date="2019-05" db="EMBL/GenBank/DDBJ databases">
        <title>Annotation for the trematode Paragonimus heterotremus.</title>
        <authorList>
            <person name="Choi Y.-J."/>
        </authorList>
    </citation>
    <scope>NUCLEOTIDE SEQUENCE</scope>
    <source>
        <strain evidence="3">LC</strain>
    </source>
</reference>
<dbReference type="GO" id="GO:0042383">
    <property type="term" value="C:sarcolemma"/>
    <property type="evidence" value="ECO:0007669"/>
    <property type="project" value="TreeGrafter"/>
</dbReference>
<feature type="region of interest" description="Disordered" evidence="1">
    <location>
        <begin position="60"/>
        <end position="79"/>
    </location>
</feature>
<keyword evidence="2" id="KW-0472">Membrane</keyword>
<dbReference type="OrthoDB" id="10027693at2759"/>
<feature type="transmembrane region" description="Helical" evidence="2">
    <location>
        <begin position="593"/>
        <end position="612"/>
    </location>
</feature>
<gene>
    <name evidence="3" type="ORF">PHET_01398</name>
</gene>
<sequence>MMVSVHKRFPLPPAIVIEMPNSSPGQSSFGSNTELVANPLIHLCDNVEYQWSSGASSPFTTHTRLLSPKQRPTDSQGRNFKHLVSHPSFLIPQNVSHEHLSRHYSLLTSQTSMISQHILPQYWSPCNCSRSTMQESCFLGVPNNHRSLRHSRSLRSTKSCNGGTCVKRSCSNEHNCLSSVQMGNPVTNGEFSSSPLVSCHNKGSNPLTPTSPDAATANKFLFNLGDIMDDYSHVTAVEPHVTLKHKPLHTLAMMPNYTTSESSSSYMSTNGRSSLTVKPARLLHRGSYRGAEFCGRSKLLKPHRSASLTEFRKVDQLFIRTHETQKSTVTTNDFNNSCGCRSVSGSRNPSQAQKYSFSSTNTCCNNFRKVHRHNSQQRNAIPIQYLVRSTAQVSEPTHPYDLPPVPSQRRHTDGSDVKPTALSPVLSTRRTNSFSYRPSCSQIPSFCQSSTNSCILCHQPQSLCSCVLAESKFNSTSMPARTVSKCESLPDLETGLTITDELTVSTNVPKEHINGLCFCQLIVLLVTMQIVLGLSTTALGLYLHWRVPRLPLEECAFWAASPITLTGLIGIYFCVPTRLPFNPNELMACVIRRAAGILSLISCVVCLVASIFSGQKGSLIAAYGDSCTQRPAYSSSASVYDNRNNSLSPNNTLASTRLFQQPCCLDGLDPDGTASCQCFNVNNQLMWSYHHITCRFLFSSVKDYLILQCALMGVGAGVCLWFWVVLTEQQKPGNHSIFGKERRAKHDKKSSISSTKNYPSDTTTTTVDCVRCSAEILEQPLKLVYARREKCGETPGYNKLICSSERVQPSLENSLWSEHQLIDMIQRDPHLWRSDLQRTRKQGSQYSFINPTVNTPVSNNSECTSTSVSAKYIGNGTHFDSQQLVDRREVEQTPDNVPLSR</sequence>
<dbReference type="PANTHER" id="PTHR15260:SF1">
    <property type="entry name" value="SARCOSPAN"/>
    <property type="match status" value="1"/>
</dbReference>
<name>A0A8J4T5S1_9TREM</name>
<feature type="transmembrane region" description="Helical" evidence="2">
    <location>
        <begin position="705"/>
        <end position="726"/>
    </location>
</feature>
<feature type="transmembrane region" description="Helical" evidence="2">
    <location>
        <begin position="521"/>
        <end position="543"/>
    </location>
</feature>
<protein>
    <submittedName>
        <fullName evidence="3">Uncharacterized protein</fullName>
    </submittedName>
</protein>
<evidence type="ECO:0000313" key="4">
    <source>
        <dbReference type="Proteomes" id="UP000748531"/>
    </source>
</evidence>
<dbReference type="InterPro" id="IPR030429">
    <property type="entry name" value="Sarcospan"/>
</dbReference>
<organism evidence="3 4">
    <name type="scientific">Paragonimus heterotremus</name>
    <dbReference type="NCBI Taxonomy" id="100268"/>
    <lineage>
        <taxon>Eukaryota</taxon>
        <taxon>Metazoa</taxon>
        <taxon>Spiralia</taxon>
        <taxon>Lophotrochozoa</taxon>
        <taxon>Platyhelminthes</taxon>
        <taxon>Trematoda</taxon>
        <taxon>Digenea</taxon>
        <taxon>Plagiorchiida</taxon>
        <taxon>Troglotremata</taxon>
        <taxon>Troglotrematidae</taxon>
        <taxon>Paragonimus</taxon>
    </lineage>
</organism>
<accession>A0A8J4T5S1</accession>
<keyword evidence="2" id="KW-1133">Transmembrane helix</keyword>
<evidence type="ECO:0000256" key="2">
    <source>
        <dbReference type="SAM" id="Phobius"/>
    </source>
</evidence>
<evidence type="ECO:0000256" key="1">
    <source>
        <dbReference type="SAM" id="MobiDB-lite"/>
    </source>
</evidence>
<feature type="region of interest" description="Disordered" evidence="1">
    <location>
        <begin position="394"/>
        <end position="421"/>
    </location>
</feature>
<dbReference type="Proteomes" id="UP000748531">
    <property type="component" value="Unassembled WGS sequence"/>
</dbReference>
<feature type="transmembrane region" description="Helical" evidence="2">
    <location>
        <begin position="555"/>
        <end position="573"/>
    </location>
</feature>
<dbReference type="AlphaFoldDB" id="A0A8J4T5S1"/>
<dbReference type="GO" id="GO:0016010">
    <property type="term" value="C:dystrophin-associated glycoprotein complex"/>
    <property type="evidence" value="ECO:0007669"/>
    <property type="project" value="InterPro"/>
</dbReference>
<keyword evidence="4" id="KW-1185">Reference proteome</keyword>